<feature type="domain" description="Calcium-activated chloride channel N-terminal" evidence="2">
    <location>
        <begin position="25"/>
        <end position="160"/>
    </location>
</feature>
<name>A0A9J6ECB6_RHIMP</name>
<comment type="caution">
    <text evidence="3">The sequence shown here is derived from an EMBL/GenBank/DDBJ whole genome shotgun (WGS) entry which is preliminary data.</text>
</comment>
<proteinExistence type="predicted"/>
<evidence type="ECO:0000259" key="2">
    <source>
        <dbReference type="Pfam" id="PF08434"/>
    </source>
</evidence>
<dbReference type="InterPro" id="IPR013642">
    <property type="entry name" value="CLCA_N"/>
</dbReference>
<dbReference type="AlphaFoldDB" id="A0A9J6ECB6"/>
<evidence type="ECO:0000313" key="3">
    <source>
        <dbReference type="EMBL" id="KAH8031913.1"/>
    </source>
</evidence>
<organism evidence="3 4">
    <name type="scientific">Rhipicephalus microplus</name>
    <name type="common">Cattle tick</name>
    <name type="synonym">Boophilus microplus</name>
    <dbReference type="NCBI Taxonomy" id="6941"/>
    <lineage>
        <taxon>Eukaryota</taxon>
        <taxon>Metazoa</taxon>
        <taxon>Ecdysozoa</taxon>
        <taxon>Arthropoda</taxon>
        <taxon>Chelicerata</taxon>
        <taxon>Arachnida</taxon>
        <taxon>Acari</taxon>
        <taxon>Parasitiformes</taxon>
        <taxon>Ixodida</taxon>
        <taxon>Ixodoidea</taxon>
        <taxon>Ixodidae</taxon>
        <taxon>Rhipicephalinae</taxon>
        <taxon>Rhipicephalus</taxon>
        <taxon>Boophilus</taxon>
    </lineage>
</organism>
<dbReference type="EMBL" id="JABSTU010000005">
    <property type="protein sequence ID" value="KAH8031913.1"/>
    <property type="molecule type" value="Genomic_DNA"/>
</dbReference>
<keyword evidence="4" id="KW-1185">Reference proteome</keyword>
<evidence type="ECO:0000256" key="1">
    <source>
        <dbReference type="SAM" id="SignalP"/>
    </source>
</evidence>
<gene>
    <name evidence="3" type="ORF">HPB51_022111</name>
</gene>
<keyword evidence="1" id="KW-0732">Signal</keyword>
<feature type="chain" id="PRO_5039929739" description="Calcium-activated chloride channel N-terminal domain-containing protein" evidence="1">
    <location>
        <begin position="21"/>
        <end position="185"/>
    </location>
</feature>
<feature type="signal peptide" evidence="1">
    <location>
        <begin position="1"/>
        <end position="20"/>
    </location>
</feature>
<reference evidence="3" key="1">
    <citation type="journal article" date="2020" name="Cell">
        <title>Large-Scale Comparative Analyses of Tick Genomes Elucidate Their Genetic Diversity and Vector Capacities.</title>
        <authorList>
            <consortium name="Tick Genome and Microbiome Consortium (TIGMIC)"/>
            <person name="Jia N."/>
            <person name="Wang J."/>
            <person name="Shi W."/>
            <person name="Du L."/>
            <person name="Sun Y."/>
            <person name="Zhan W."/>
            <person name="Jiang J.F."/>
            <person name="Wang Q."/>
            <person name="Zhang B."/>
            <person name="Ji P."/>
            <person name="Bell-Sakyi L."/>
            <person name="Cui X.M."/>
            <person name="Yuan T.T."/>
            <person name="Jiang B.G."/>
            <person name="Yang W.F."/>
            <person name="Lam T.T."/>
            <person name="Chang Q.C."/>
            <person name="Ding S.J."/>
            <person name="Wang X.J."/>
            <person name="Zhu J.G."/>
            <person name="Ruan X.D."/>
            <person name="Zhao L."/>
            <person name="Wei J.T."/>
            <person name="Ye R.Z."/>
            <person name="Que T.C."/>
            <person name="Du C.H."/>
            <person name="Zhou Y.H."/>
            <person name="Cheng J.X."/>
            <person name="Dai P.F."/>
            <person name="Guo W.B."/>
            <person name="Han X.H."/>
            <person name="Huang E.J."/>
            <person name="Li L.F."/>
            <person name="Wei W."/>
            <person name="Gao Y.C."/>
            <person name="Liu J.Z."/>
            <person name="Shao H.Z."/>
            <person name="Wang X."/>
            <person name="Wang C.C."/>
            <person name="Yang T.C."/>
            <person name="Huo Q.B."/>
            <person name="Li W."/>
            <person name="Chen H.Y."/>
            <person name="Chen S.E."/>
            <person name="Zhou L.G."/>
            <person name="Ni X.B."/>
            <person name="Tian J.H."/>
            <person name="Sheng Y."/>
            <person name="Liu T."/>
            <person name="Pan Y.S."/>
            <person name="Xia L.Y."/>
            <person name="Li J."/>
            <person name="Zhao F."/>
            <person name="Cao W.C."/>
        </authorList>
    </citation>
    <scope>NUCLEOTIDE SEQUENCE</scope>
    <source>
        <strain evidence="3">Rmic-2018</strain>
    </source>
</reference>
<accession>A0A9J6ECB6</accession>
<evidence type="ECO:0000313" key="4">
    <source>
        <dbReference type="Proteomes" id="UP000821866"/>
    </source>
</evidence>
<reference evidence="3" key="2">
    <citation type="submission" date="2021-09" db="EMBL/GenBank/DDBJ databases">
        <authorList>
            <person name="Jia N."/>
            <person name="Wang J."/>
            <person name="Shi W."/>
            <person name="Du L."/>
            <person name="Sun Y."/>
            <person name="Zhan W."/>
            <person name="Jiang J."/>
            <person name="Wang Q."/>
            <person name="Zhang B."/>
            <person name="Ji P."/>
            <person name="Sakyi L.B."/>
            <person name="Cui X."/>
            <person name="Yuan T."/>
            <person name="Jiang B."/>
            <person name="Yang W."/>
            <person name="Lam T.T.-Y."/>
            <person name="Chang Q."/>
            <person name="Ding S."/>
            <person name="Wang X."/>
            <person name="Zhu J."/>
            <person name="Ruan X."/>
            <person name="Zhao L."/>
            <person name="Wei J."/>
            <person name="Que T."/>
            <person name="Du C."/>
            <person name="Cheng J."/>
            <person name="Dai P."/>
            <person name="Han X."/>
            <person name="Huang E."/>
            <person name="Gao Y."/>
            <person name="Liu J."/>
            <person name="Shao H."/>
            <person name="Ye R."/>
            <person name="Li L."/>
            <person name="Wei W."/>
            <person name="Wang X."/>
            <person name="Wang C."/>
            <person name="Huo Q."/>
            <person name="Li W."/>
            <person name="Guo W."/>
            <person name="Chen H."/>
            <person name="Chen S."/>
            <person name="Zhou L."/>
            <person name="Zhou L."/>
            <person name="Ni X."/>
            <person name="Tian J."/>
            <person name="Zhou Y."/>
            <person name="Sheng Y."/>
            <person name="Liu T."/>
            <person name="Pan Y."/>
            <person name="Xia L."/>
            <person name="Li J."/>
            <person name="Zhao F."/>
            <person name="Cao W."/>
        </authorList>
    </citation>
    <scope>NUCLEOTIDE SEQUENCE</scope>
    <source>
        <strain evidence="3">Rmic-2018</strain>
        <tissue evidence="3">Larvae</tissue>
    </source>
</reference>
<dbReference type="Proteomes" id="UP000821866">
    <property type="component" value="Chromosome 3"/>
</dbReference>
<sequence>MAGVLSIATALVCLLSHASPLEIDTSDGGYKDIWVSISEDVPYNESIVENIKATSYYSFQTSSFSFFGLSGTRDLFRSSSEFLHKATNGRVYFKHVTIEVPKTWPKRATARALSSGFFEKSDIRVDQPSAPHGDKPFTMQKRRCGEPGDFIQVTPGFLAAVGSSTVKTLVNPGKRHFGLGKLIVN</sequence>
<dbReference type="VEuPathDB" id="VectorBase:LOC119164853"/>
<protein>
    <recommendedName>
        <fullName evidence="2">Calcium-activated chloride channel N-terminal domain-containing protein</fullName>
    </recommendedName>
</protein>
<dbReference type="Pfam" id="PF08434">
    <property type="entry name" value="CLCA"/>
    <property type="match status" value="1"/>
</dbReference>